<proteinExistence type="predicted"/>
<dbReference type="GO" id="GO:0016740">
    <property type="term" value="F:transferase activity"/>
    <property type="evidence" value="ECO:0007669"/>
    <property type="project" value="UniProtKB-KW"/>
</dbReference>
<dbReference type="Pfam" id="PF03407">
    <property type="entry name" value="Nucleotid_trans"/>
    <property type="match status" value="1"/>
</dbReference>
<feature type="domain" description="Nucleotide-diphospho-sugar transferase" evidence="1">
    <location>
        <begin position="12"/>
        <end position="100"/>
    </location>
</feature>
<dbReference type="OrthoDB" id="9815592at2"/>
<accession>A0A1I0WAJ1</accession>
<dbReference type="AlphaFoldDB" id="A0A1I0WAJ1"/>
<dbReference type="EMBL" id="FOJU01000002">
    <property type="protein sequence ID" value="SFA85033.1"/>
    <property type="molecule type" value="Genomic_DNA"/>
</dbReference>
<organism evidence="2 3">
    <name type="scientific">Poseidonocella pacifica</name>
    <dbReference type="NCBI Taxonomy" id="871651"/>
    <lineage>
        <taxon>Bacteria</taxon>
        <taxon>Pseudomonadati</taxon>
        <taxon>Pseudomonadota</taxon>
        <taxon>Alphaproteobacteria</taxon>
        <taxon>Rhodobacterales</taxon>
        <taxon>Roseobacteraceae</taxon>
        <taxon>Poseidonocella</taxon>
    </lineage>
</organism>
<protein>
    <submittedName>
        <fullName evidence="2">Nucleotide-diphospho-sugar transferase</fullName>
    </submittedName>
</protein>
<dbReference type="InterPro" id="IPR005069">
    <property type="entry name" value="Nucl-diP-sugar_transferase"/>
</dbReference>
<reference evidence="2 3" key="1">
    <citation type="submission" date="2016-10" db="EMBL/GenBank/DDBJ databases">
        <authorList>
            <person name="de Groot N.N."/>
        </authorList>
    </citation>
    <scope>NUCLEOTIDE SEQUENCE [LARGE SCALE GENOMIC DNA]</scope>
    <source>
        <strain evidence="2 3">DSM 29316</strain>
    </source>
</reference>
<keyword evidence="2" id="KW-0808">Transferase</keyword>
<dbReference type="RefSeq" id="WP_092061568.1">
    <property type="nucleotide sequence ID" value="NZ_FOJU01000002.1"/>
</dbReference>
<keyword evidence="3" id="KW-1185">Reference proteome</keyword>
<dbReference type="STRING" id="871651.SAMN05421688_1144"/>
<name>A0A1I0WAJ1_9RHOB</name>
<evidence type="ECO:0000313" key="2">
    <source>
        <dbReference type="EMBL" id="SFA85033.1"/>
    </source>
</evidence>
<evidence type="ECO:0000313" key="3">
    <source>
        <dbReference type="Proteomes" id="UP000198796"/>
    </source>
</evidence>
<gene>
    <name evidence="2" type="ORF">SAMN05421688_1144</name>
</gene>
<sequence>MSLKLIEALDRIRDGVPVIYSDVDAIWRQDPIAQILTLDVDFAFQPASFPQSTKQAWGFSVCTGFFFMRPCAAVETLLHAAVERFDGSDQRTINEVLLSDFDVDWAERPAGWRRCSLEGGWTAPILGECRKTGLRLAALPHS</sequence>
<dbReference type="Proteomes" id="UP000198796">
    <property type="component" value="Unassembled WGS sequence"/>
</dbReference>
<evidence type="ECO:0000259" key="1">
    <source>
        <dbReference type="Pfam" id="PF03407"/>
    </source>
</evidence>